<feature type="region of interest" description="Disordered" evidence="1">
    <location>
        <begin position="100"/>
        <end position="123"/>
    </location>
</feature>
<reference evidence="2 3" key="1">
    <citation type="submission" date="2024-07" db="EMBL/GenBank/DDBJ databases">
        <title>Enhanced genomic and transcriptomic resources for Trichinella pseudospiralis and T. spiralis underpin the discovery of pronounced molecular differences between stages and species.</title>
        <authorList>
            <person name="Pasi K.K."/>
            <person name="La Rosa G."/>
            <person name="Gomez-Morales M.A."/>
            <person name="Tosini F."/>
            <person name="Sumanam S."/>
            <person name="Young N.D."/>
            <person name="Chang B.C."/>
            <person name="Robin G.B."/>
        </authorList>
    </citation>
    <scope>NUCLEOTIDE SEQUENCE [LARGE SCALE GENOMIC DNA]</scope>
    <source>
        <strain evidence="2">ISS534</strain>
    </source>
</reference>
<organism evidence="2 3">
    <name type="scientific">Trichinella spiralis</name>
    <name type="common">Trichina worm</name>
    <dbReference type="NCBI Taxonomy" id="6334"/>
    <lineage>
        <taxon>Eukaryota</taxon>
        <taxon>Metazoa</taxon>
        <taxon>Ecdysozoa</taxon>
        <taxon>Nematoda</taxon>
        <taxon>Enoplea</taxon>
        <taxon>Dorylaimia</taxon>
        <taxon>Trichinellida</taxon>
        <taxon>Trichinellidae</taxon>
        <taxon>Trichinella</taxon>
    </lineage>
</organism>
<protein>
    <submittedName>
        <fullName evidence="2">Uncharacterized protein</fullName>
    </submittedName>
</protein>
<accession>A0ABR3K6R3</accession>
<dbReference type="Proteomes" id="UP001558632">
    <property type="component" value="Unassembled WGS sequence"/>
</dbReference>
<name>A0ABR3K6R3_TRISP</name>
<evidence type="ECO:0000256" key="1">
    <source>
        <dbReference type="SAM" id="MobiDB-lite"/>
    </source>
</evidence>
<feature type="compositionally biased region" description="Polar residues" evidence="1">
    <location>
        <begin position="100"/>
        <end position="114"/>
    </location>
</feature>
<evidence type="ECO:0000313" key="3">
    <source>
        <dbReference type="Proteomes" id="UP001558632"/>
    </source>
</evidence>
<gene>
    <name evidence="2" type="ORF">TSPI_06653</name>
</gene>
<sequence>MVDDDDRSIRNSTRTPGAPNAHRGKLLHNRLFFDQSALTFDSGFKPPFLRPAQFTSELQNSLCCASFAEAKLTHEPSEFRRCSLSTDLKKKKRRNMTVRMPNSNDATKSATNKGNKIGRKCSSQSSAVRAKRAMFRKLRRQLLRRLHRALPRETRATTSPRDEMSVLNEAVNLIDQLHQAIFARVQSGQLPPELISYLGLVSTQASDPGKVVSRENCCTPGELYRKLQSRIPANFTSTNLLQSKGAVPILILWSDATPVVQDNAVPVWHSKRRLIMVSGIVQDKEYQLASSNAQGHVP</sequence>
<proteinExistence type="predicted"/>
<dbReference type="EMBL" id="JBEUSY010000476">
    <property type="protein sequence ID" value="KAL1230330.1"/>
    <property type="molecule type" value="Genomic_DNA"/>
</dbReference>
<comment type="caution">
    <text evidence="2">The sequence shown here is derived from an EMBL/GenBank/DDBJ whole genome shotgun (WGS) entry which is preliminary data.</text>
</comment>
<feature type="region of interest" description="Disordered" evidence="1">
    <location>
        <begin position="1"/>
        <end position="23"/>
    </location>
</feature>
<keyword evidence="3" id="KW-1185">Reference proteome</keyword>
<evidence type="ECO:0000313" key="2">
    <source>
        <dbReference type="EMBL" id="KAL1230330.1"/>
    </source>
</evidence>